<dbReference type="PANTHER" id="PTHR36066">
    <property type="entry name" value="TRANSCRIPTION FACTOR BHLH145"/>
    <property type="match status" value="1"/>
</dbReference>
<accession>A0A9R0IIW7</accession>
<dbReference type="Proteomes" id="UP000813463">
    <property type="component" value="Chromosome 5"/>
</dbReference>
<feature type="compositionally biased region" description="Polar residues" evidence="1">
    <location>
        <begin position="144"/>
        <end position="154"/>
    </location>
</feature>
<evidence type="ECO:0000313" key="2">
    <source>
        <dbReference type="Proteomes" id="UP000813463"/>
    </source>
</evidence>
<dbReference type="GeneID" id="110789776"/>
<feature type="compositionally biased region" description="Acidic residues" evidence="1">
    <location>
        <begin position="133"/>
        <end position="142"/>
    </location>
</feature>
<dbReference type="InterPro" id="IPR037546">
    <property type="entry name" value="SAC51-like"/>
</dbReference>
<dbReference type="OrthoDB" id="1921805at2759"/>
<dbReference type="AlphaFoldDB" id="A0A9R0IIW7"/>
<evidence type="ECO:0000256" key="1">
    <source>
        <dbReference type="SAM" id="MobiDB-lite"/>
    </source>
</evidence>
<dbReference type="PANTHER" id="PTHR36066:SF11">
    <property type="entry name" value="TRANSCRIPTION FACTOR BHLH144"/>
    <property type="match status" value="1"/>
</dbReference>
<reference evidence="3" key="2">
    <citation type="submission" date="2025-04" db="UniProtKB">
        <authorList>
            <consortium name="RefSeq"/>
        </authorList>
    </citation>
    <scope>IDENTIFICATION</scope>
    <source>
        <tissue evidence="4">Leaf</tissue>
    </source>
</reference>
<proteinExistence type="predicted"/>
<evidence type="ECO:0000313" key="4">
    <source>
        <dbReference type="RefSeq" id="XP_056684195.1"/>
    </source>
</evidence>
<gene>
    <name evidence="3 4" type="primary">LOC110789776</name>
</gene>
<feature type="region of interest" description="Disordered" evidence="1">
    <location>
        <begin position="133"/>
        <end position="154"/>
    </location>
</feature>
<dbReference type="KEGG" id="soe:110789776"/>
<organism evidence="2 3">
    <name type="scientific">Spinacia oleracea</name>
    <name type="common">Spinach</name>
    <dbReference type="NCBI Taxonomy" id="3562"/>
    <lineage>
        <taxon>Eukaryota</taxon>
        <taxon>Viridiplantae</taxon>
        <taxon>Streptophyta</taxon>
        <taxon>Embryophyta</taxon>
        <taxon>Tracheophyta</taxon>
        <taxon>Spermatophyta</taxon>
        <taxon>Magnoliopsida</taxon>
        <taxon>eudicotyledons</taxon>
        <taxon>Gunneridae</taxon>
        <taxon>Pentapetalae</taxon>
        <taxon>Caryophyllales</taxon>
        <taxon>Chenopodiaceae</taxon>
        <taxon>Chenopodioideae</taxon>
        <taxon>Anserineae</taxon>
        <taxon>Spinacia</taxon>
    </lineage>
</organism>
<dbReference type="RefSeq" id="XP_056684195.1">
    <property type="nucleotide sequence ID" value="XM_056828217.1"/>
</dbReference>
<reference evidence="2" key="1">
    <citation type="journal article" date="2021" name="Nat. Commun.">
        <title>Genomic analyses provide insights into spinach domestication and the genetic basis of agronomic traits.</title>
        <authorList>
            <person name="Cai X."/>
            <person name="Sun X."/>
            <person name="Xu C."/>
            <person name="Sun H."/>
            <person name="Wang X."/>
            <person name="Ge C."/>
            <person name="Zhang Z."/>
            <person name="Wang Q."/>
            <person name="Fei Z."/>
            <person name="Jiao C."/>
            <person name="Wang Q."/>
        </authorList>
    </citation>
    <scope>NUCLEOTIDE SEQUENCE [LARGE SCALE GENOMIC DNA]</scope>
    <source>
        <strain evidence="2">cv. Varoflay</strain>
    </source>
</reference>
<evidence type="ECO:0000313" key="3">
    <source>
        <dbReference type="RefSeq" id="XP_021850169.1"/>
    </source>
</evidence>
<name>A0A9R0IIW7_SPIOL</name>
<keyword evidence="2" id="KW-1185">Reference proteome</keyword>
<dbReference type="RefSeq" id="XP_021850169.1">
    <property type="nucleotide sequence ID" value="XM_021994477.1"/>
</dbReference>
<sequence length="242" mass="26653">MHNNRKCSNRRGVAPLENQGWVNGQHNVSPASAFGGSLPSASKMPRPVHDIEFQPSEVCPQNFIIVDEDANQSRIMYHPGIAHNLSYPNMDFHETPNGEITQENFGNNFEGGIVSPDMEDSDYIDLLMSLDENQGESEEEEVSTAGTQGYDGSSSPESFCNYTTKCRKATYPCSVQRASTSGSSHNENKRKEARKMVKVLRGMVPGGDQMNTAAVFDAAVHHLKGLEGKVQRLGLSNHKHFP</sequence>
<feature type="compositionally biased region" description="Polar residues" evidence="1">
    <location>
        <begin position="20"/>
        <end position="30"/>
    </location>
</feature>
<feature type="region of interest" description="Disordered" evidence="1">
    <location>
        <begin position="17"/>
        <end position="41"/>
    </location>
</feature>
<protein>
    <submittedName>
        <fullName evidence="3 4">Transcription factor bHLH144</fullName>
    </submittedName>
</protein>